<accession>A0A2S6BWU2</accession>
<name>A0A2S6BWU2_9PEZI</name>
<feature type="compositionally biased region" description="Polar residues" evidence="1">
    <location>
        <begin position="145"/>
        <end position="156"/>
    </location>
</feature>
<keyword evidence="3" id="KW-1185">Reference proteome</keyword>
<protein>
    <submittedName>
        <fullName evidence="2">Uncharacterized protein</fullName>
    </submittedName>
</protein>
<evidence type="ECO:0000256" key="1">
    <source>
        <dbReference type="SAM" id="MobiDB-lite"/>
    </source>
</evidence>
<reference evidence="3" key="1">
    <citation type="journal article" date="2017" name="bioRxiv">
        <title>Conservation of a gene cluster reveals novel cercosporin biosynthetic mechanisms and extends production to the genus Colletotrichum.</title>
        <authorList>
            <person name="de Jonge R."/>
            <person name="Ebert M.K."/>
            <person name="Huitt-Roehl C.R."/>
            <person name="Pal P."/>
            <person name="Suttle J.C."/>
            <person name="Spanner R.E."/>
            <person name="Neubauer J.D."/>
            <person name="Jurick W.M.II."/>
            <person name="Stott K.A."/>
            <person name="Secor G.A."/>
            <person name="Thomma B.P.H.J."/>
            <person name="Van de Peer Y."/>
            <person name="Townsend C.A."/>
            <person name="Bolton M.D."/>
        </authorList>
    </citation>
    <scope>NUCLEOTIDE SEQUENCE [LARGE SCALE GENOMIC DNA]</scope>
    <source>
        <strain evidence="3">CBS538.71</strain>
    </source>
</reference>
<dbReference type="AlphaFoldDB" id="A0A2S6BWU2"/>
<evidence type="ECO:0000313" key="3">
    <source>
        <dbReference type="Proteomes" id="UP000237631"/>
    </source>
</evidence>
<comment type="caution">
    <text evidence="2">The sequence shown here is derived from an EMBL/GenBank/DDBJ whole genome shotgun (WGS) entry which is preliminary data.</text>
</comment>
<dbReference type="OrthoDB" id="3646904at2759"/>
<feature type="region of interest" description="Disordered" evidence="1">
    <location>
        <begin position="131"/>
        <end position="156"/>
    </location>
</feature>
<gene>
    <name evidence="2" type="ORF">CBER1_09697</name>
</gene>
<sequence length="196" mass="20159">MVAVAAAAVPPVYTTSEVIIDTLLSVPYPTGGRTIDTLLPVPYPTGGRTIDTLLPVPYPTSEVLIETLLPPSYPTTKVFIDTYPAPKPTIVIDTAAPPKSTGEVRTIDTLLPVPPQSSSEVRTIDTLLPVTTSKSTPHAPYPTGPATTPVQQPSGTVSIHPSTTRPVVYTGVAASNAGKGSGVAALMAAAGFAAMM</sequence>
<dbReference type="EMBL" id="PNEN01001731">
    <property type="protein sequence ID" value="PPJ51950.1"/>
    <property type="molecule type" value="Genomic_DNA"/>
</dbReference>
<dbReference type="Proteomes" id="UP000237631">
    <property type="component" value="Unassembled WGS sequence"/>
</dbReference>
<evidence type="ECO:0000313" key="2">
    <source>
        <dbReference type="EMBL" id="PPJ51950.1"/>
    </source>
</evidence>
<proteinExistence type="predicted"/>
<organism evidence="2 3">
    <name type="scientific">Cercospora berteroae</name>
    <dbReference type="NCBI Taxonomy" id="357750"/>
    <lineage>
        <taxon>Eukaryota</taxon>
        <taxon>Fungi</taxon>
        <taxon>Dikarya</taxon>
        <taxon>Ascomycota</taxon>
        <taxon>Pezizomycotina</taxon>
        <taxon>Dothideomycetes</taxon>
        <taxon>Dothideomycetidae</taxon>
        <taxon>Mycosphaerellales</taxon>
        <taxon>Mycosphaerellaceae</taxon>
        <taxon>Cercospora</taxon>
    </lineage>
</organism>